<keyword evidence="4" id="KW-1185">Reference proteome</keyword>
<proteinExistence type="predicted"/>
<reference evidence="3 4" key="1">
    <citation type="submission" date="2020-02" db="EMBL/GenBank/DDBJ databases">
        <title>Balneolaceae bacterium YR4-1, complete genome.</title>
        <authorList>
            <person name="Li Y."/>
            <person name="Wu S."/>
        </authorList>
    </citation>
    <scope>NUCLEOTIDE SEQUENCE [LARGE SCALE GENOMIC DNA]</scope>
    <source>
        <strain evidence="3 4">YR4-1</strain>
    </source>
</reference>
<dbReference type="Proteomes" id="UP000473278">
    <property type="component" value="Unassembled WGS sequence"/>
</dbReference>
<feature type="domain" description="DUF5808" evidence="2">
    <location>
        <begin position="52"/>
        <end position="77"/>
    </location>
</feature>
<evidence type="ECO:0000313" key="3">
    <source>
        <dbReference type="EMBL" id="NGP78055.1"/>
    </source>
</evidence>
<organism evidence="3 4">
    <name type="scientific">Halalkalibaculum roseum</name>
    <dbReference type="NCBI Taxonomy" id="2709311"/>
    <lineage>
        <taxon>Bacteria</taxon>
        <taxon>Pseudomonadati</taxon>
        <taxon>Balneolota</taxon>
        <taxon>Balneolia</taxon>
        <taxon>Balneolales</taxon>
        <taxon>Balneolaceae</taxon>
        <taxon>Halalkalibaculum</taxon>
    </lineage>
</organism>
<name>A0A6M1T7Y1_9BACT</name>
<keyword evidence="1" id="KW-0812">Transmembrane</keyword>
<dbReference type="Pfam" id="PF19124">
    <property type="entry name" value="DUF5808"/>
    <property type="match status" value="1"/>
</dbReference>
<keyword evidence="1" id="KW-0472">Membrane</keyword>
<sequence length="94" mass="10629">MKLTIAAVAVIFLVVLLVYNSVVSSRWHRENRGEEHVKESSNWQSNLIYSNRDDPRIIVPKRTGGGYTFNFAKPLSWVLIGSGMLFLIALILPN</sequence>
<feature type="transmembrane region" description="Helical" evidence="1">
    <location>
        <begin position="75"/>
        <end position="92"/>
    </location>
</feature>
<evidence type="ECO:0000313" key="4">
    <source>
        <dbReference type="Proteomes" id="UP000473278"/>
    </source>
</evidence>
<evidence type="ECO:0000259" key="2">
    <source>
        <dbReference type="Pfam" id="PF19124"/>
    </source>
</evidence>
<protein>
    <recommendedName>
        <fullName evidence="2">DUF5808 domain-containing protein</fullName>
    </recommendedName>
</protein>
<accession>A0A6M1T7Y1</accession>
<dbReference type="InterPro" id="IPR043831">
    <property type="entry name" value="DUF5808"/>
</dbReference>
<gene>
    <name evidence="3" type="ORF">G3570_15505</name>
</gene>
<dbReference type="EMBL" id="JAALLT010000005">
    <property type="protein sequence ID" value="NGP78055.1"/>
    <property type="molecule type" value="Genomic_DNA"/>
</dbReference>
<dbReference type="RefSeq" id="WP_165143788.1">
    <property type="nucleotide sequence ID" value="NZ_JAALLT010000005.1"/>
</dbReference>
<keyword evidence="1" id="KW-1133">Transmembrane helix</keyword>
<evidence type="ECO:0000256" key="1">
    <source>
        <dbReference type="SAM" id="Phobius"/>
    </source>
</evidence>
<dbReference type="AlphaFoldDB" id="A0A6M1T7Y1"/>
<comment type="caution">
    <text evidence="3">The sequence shown here is derived from an EMBL/GenBank/DDBJ whole genome shotgun (WGS) entry which is preliminary data.</text>
</comment>